<dbReference type="PROSITE" id="PS00198">
    <property type="entry name" value="4FE4S_FER_1"/>
    <property type="match status" value="1"/>
</dbReference>
<name>X1II59_9ZZZZ</name>
<dbReference type="EMBL" id="BARU01036887">
    <property type="protein sequence ID" value="GAH82071.1"/>
    <property type="molecule type" value="Genomic_DNA"/>
</dbReference>
<proteinExistence type="predicted"/>
<dbReference type="AlphaFoldDB" id="X1II59"/>
<dbReference type="InterPro" id="IPR017900">
    <property type="entry name" value="4Fe4S_Fe_S_CS"/>
</dbReference>
<dbReference type="Pfam" id="PF00037">
    <property type="entry name" value="Fer4"/>
    <property type="match status" value="1"/>
</dbReference>
<protein>
    <recommendedName>
        <fullName evidence="1">4Fe-4S ferredoxin-type domain-containing protein</fullName>
    </recommendedName>
</protein>
<gene>
    <name evidence="2" type="ORF">S03H2_57540</name>
</gene>
<organism evidence="2">
    <name type="scientific">marine sediment metagenome</name>
    <dbReference type="NCBI Taxonomy" id="412755"/>
    <lineage>
        <taxon>unclassified sequences</taxon>
        <taxon>metagenomes</taxon>
        <taxon>ecological metagenomes</taxon>
    </lineage>
</organism>
<dbReference type="Gene3D" id="3.30.70.20">
    <property type="match status" value="1"/>
</dbReference>
<sequence length="95" mass="10489">MTVININIPVRIIDSIKDYAKILQDVVKMNISFDILKFSTTPKGITLIIDVPSEKLNQINEAFKSEGISVERKSTVCVDNELCIDCGACISLCPT</sequence>
<comment type="caution">
    <text evidence="2">The sequence shown here is derived from an EMBL/GenBank/DDBJ whole genome shotgun (WGS) entry which is preliminary data.</text>
</comment>
<dbReference type="PROSITE" id="PS51379">
    <property type="entry name" value="4FE4S_FER_2"/>
    <property type="match status" value="1"/>
</dbReference>
<accession>X1II59</accession>
<feature type="domain" description="4Fe-4S ferredoxin-type" evidence="1">
    <location>
        <begin position="74"/>
        <end position="95"/>
    </location>
</feature>
<feature type="non-terminal residue" evidence="2">
    <location>
        <position position="95"/>
    </location>
</feature>
<dbReference type="InterPro" id="IPR017896">
    <property type="entry name" value="4Fe4S_Fe-S-bd"/>
</dbReference>
<reference evidence="2" key="1">
    <citation type="journal article" date="2014" name="Front. Microbiol.">
        <title>High frequency of phylogenetically diverse reductive dehalogenase-homologous genes in deep subseafloor sedimentary metagenomes.</title>
        <authorList>
            <person name="Kawai M."/>
            <person name="Futagami T."/>
            <person name="Toyoda A."/>
            <person name="Takaki Y."/>
            <person name="Nishi S."/>
            <person name="Hori S."/>
            <person name="Arai W."/>
            <person name="Tsubouchi T."/>
            <person name="Morono Y."/>
            <person name="Uchiyama I."/>
            <person name="Ito T."/>
            <person name="Fujiyama A."/>
            <person name="Inagaki F."/>
            <person name="Takami H."/>
        </authorList>
    </citation>
    <scope>NUCLEOTIDE SEQUENCE</scope>
    <source>
        <strain evidence="2">Expedition CK06-06</strain>
    </source>
</reference>
<evidence type="ECO:0000259" key="1">
    <source>
        <dbReference type="PROSITE" id="PS51379"/>
    </source>
</evidence>
<dbReference type="SUPFAM" id="SSF54862">
    <property type="entry name" value="4Fe-4S ferredoxins"/>
    <property type="match status" value="1"/>
</dbReference>
<evidence type="ECO:0000313" key="2">
    <source>
        <dbReference type="EMBL" id="GAH82071.1"/>
    </source>
</evidence>